<dbReference type="EMBL" id="VSSQ01002568">
    <property type="protein sequence ID" value="MPM16195.1"/>
    <property type="molecule type" value="Genomic_DNA"/>
</dbReference>
<dbReference type="HAMAP" id="MF_01845">
    <property type="entry name" value="UPF0597"/>
    <property type="match status" value="1"/>
</dbReference>
<dbReference type="InterPro" id="IPR021144">
    <property type="entry name" value="UPF0597"/>
</dbReference>
<evidence type="ECO:0000313" key="2">
    <source>
        <dbReference type="EMBL" id="MPM16195.1"/>
    </source>
</evidence>
<dbReference type="PIRSF" id="PIRSF006054">
    <property type="entry name" value="UCP006054"/>
    <property type="match status" value="1"/>
</dbReference>
<dbReference type="AlphaFoldDB" id="A0A644XJ39"/>
<comment type="caution">
    <text evidence="2">The sequence shown here is derived from an EMBL/GenBank/DDBJ whole genome shotgun (WGS) entry which is preliminary data.</text>
</comment>
<dbReference type="PANTHER" id="PTHR30501:SF2">
    <property type="entry name" value="UPF0597 PROTEIN YHAM"/>
    <property type="match status" value="1"/>
</dbReference>
<dbReference type="InterPro" id="IPR005130">
    <property type="entry name" value="Ser_deHydtase-like_asu"/>
</dbReference>
<accession>A0A644XJ39</accession>
<gene>
    <name evidence="2" type="ORF">SDC9_62571</name>
</gene>
<organism evidence="2">
    <name type="scientific">bioreactor metagenome</name>
    <dbReference type="NCBI Taxonomy" id="1076179"/>
    <lineage>
        <taxon>unclassified sequences</taxon>
        <taxon>metagenomes</taxon>
        <taxon>ecological metagenomes</taxon>
    </lineage>
</organism>
<dbReference type="Pfam" id="PF03313">
    <property type="entry name" value="SDH_alpha"/>
    <property type="match status" value="1"/>
</dbReference>
<dbReference type="GO" id="GO:0080146">
    <property type="term" value="F:L-cysteine desulfhydrase activity"/>
    <property type="evidence" value="ECO:0007669"/>
    <property type="project" value="TreeGrafter"/>
</dbReference>
<dbReference type="GO" id="GO:0019450">
    <property type="term" value="P:L-cysteine catabolic process to pyruvate"/>
    <property type="evidence" value="ECO:0007669"/>
    <property type="project" value="TreeGrafter"/>
</dbReference>
<evidence type="ECO:0000259" key="1">
    <source>
        <dbReference type="Pfam" id="PF03313"/>
    </source>
</evidence>
<name>A0A644XJ39_9ZZZZ</name>
<dbReference type="PANTHER" id="PTHR30501">
    <property type="entry name" value="UPF0597 PROTEIN YHAM"/>
    <property type="match status" value="1"/>
</dbReference>
<reference evidence="2" key="1">
    <citation type="submission" date="2019-08" db="EMBL/GenBank/DDBJ databases">
        <authorList>
            <person name="Kucharzyk K."/>
            <person name="Murdoch R.W."/>
            <person name="Higgins S."/>
            <person name="Loffler F."/>
        </authorList>
    </citation>
    <scope>NUCLEOTIDE SEQUENCE</scope>
</reference>
<feature type="domain" description="Serine dehydratase-like alpha subunit" evidence="1">
    <location>
        <begin position="184"/>
        <end position="416"/>
    </location>
</feature>
<protein>
    <recommendedName>
        <fullName evidence="1">Serine dehydratase-like alpha subunit domain-containing protein</fullName>
    </recommendedName>
</protein>
<sequence length="429" mass="45120">MKELILNVLKSEIEKSTGCTDPGSVTLAASRAVRELGAVPEKVTVTVSPNLFKNGVSVGVPGTGKRGLDIAAALGCFIDKSEEGLAVLDYVTPDILKKAEAFLEEGGIQVTYAEFPDPLFIHAVAKGGGHEAIVDIAADYSNIIHIEKDGKTSVDKDFAKPDESKDHFLKYGLKELYDCILTMELDELKFLLDFAEVNLAAARTGLGDKTLRLGKSLTALDDNSSIESNRVSAKARAMAAAAGEARMQGLIVPIMAIAGSGNHGITNFIGVKVVADELGADTLTTARALCISSMITVYIKGYVKRMTAFCGCSIAAATGVAAASVYLLGGSFEQGVVAMQSLIGTLGGMFCDGAKESCALKLSTAAMMAVQFAYMAVDGVGLPAGVGVIGNTIEDTFYNLGQLNNPGMVETDRVIVKLIERSRSQRRGQ</sequence>
<proteinExistence type="inferred from homology"/>